<keyword evidence="1" id="KW-1133">Transmembrane helix</keyword>
<evidence type="ECO:0000313" key="2">
    <source>
        <dbReference type="EMBL" id="EHQ90009.1"/>
    </source>
</evidence>
<protein>
    <submittedName>
        <fullName evidence="2">Uncharacterized protein</fullName>
    </submittedName>
</protein>
<dbReference type="Proteomes" id="UP000005104">
    <property type="component" value="Chromosome"/>
</dbReference>
<dbReference type="HOGENOM" id="CLU_1270612_0_0_9"/>
<dbReference type="STRING" id="768710.DesyoDRAFT_2963"/>
<dbReference type="eggNOG" id="ENOG5033Y7J">
    <property type="taxonomic scope" value="Bacteria"/>
</dbReference>
<feature type="transmembrane region" description="Helical" evidence="1">
    <location>
        <begin position="38"/>
        <end position="60"/>
    </location>
</feature>
<organism evidence="2 3">
    <name type="scientific">Desulfosporosinus youngiae DSM 17734</name>
    <dbReference type="NCBI Taxonomy" id="768710"/>
    <lineage>
        <taxon>Bacteria</taxon>
        <taxon>Bacillati</taxon>
        <taxon>Bacillota</taxon>
        <taxon>Clostridia</taxon>
        <taxon>Eubacteriales</taxon>
        <taxon>Desulfitobacteriaceae</taxon>
        <taxon>Desulfosporosinus</taxon>
    </lineage>
</organism>
<accession>H5Y4X4</accession>
<dbReference type="EMBL" id="CM001441">
    <property type="protein sequence ID" value="EHQ90009.1"/>
    <property type="molecule type" value="Genomic_DNA"/>
</dbReference>
<proteinExistence type="predicted"/>
<dbReference type="AlphaFoldDB" id="H5Y4X4"/>
<reference evidence="2 3" key="1">
    <citation type="submission" date="2011-11" db="EMBL/GenBank/DDBJ databases">
        <title>The Noncontiguous Finished genome of Desulfosporosinus youngiae DSM 17734.</title>
        <authorList>
            <consortium name="US DOE Joint Genome Institute (JGI-PGF)"/>
            <person name="Lucas S."/>
            <person name="Han J."/>
            <person name="Lapidus A."/>
            <person name="Cheng J.-F."/>
            <person name="Goodwin L."/>
            <person name="Pitluck S."/>
            <person name="Peters L."/>
            <person name="Ovchinnikova G."/>
            <person name="Lu M."/>
            <person name="Land M.L."/>
            <person name="Hauser L."/>
            <person name="Pester M."/>
            <person name="Spring S."/>
            <person name="Ollivier B."/>
            <person name="Rattei T."/>
            <person name="Klenk H.-P."/>
            <person name="Wagner M."/>
            <person name="Loy A."/>
            <person name="Woyke T.J."/>
        </authorList>
    </citation>
    <scope>NUCLEOTIDE SEQUENCE [LARGE SCALE GENOMIC DNA]</scope>
    <source>
        <strain evidence="2 3">DSM 17734</strain>
    </source>
</reference>
<sequence length="241" mass="27037">MCFGGKLFKKETERVSHSKRKGRVTVLFKRSQIDRERIAGVVIFLSLFLILISMVGVRLLDVKVINIELIDRGLYSIITNKGPVNVGKDDILRIERTYTKAAITGAPVELYKVYTTKGFIYMSSLDPFSKTGKQLINSVDTEEKEVWISNITGSDASLEQRLKSNLELVQPFSYAIGTSSKLTSLVFSILSLQYLSLAVGGLALMILIFPLRFETHLHGQSIILQDQEYPDDEEQLDAVAK</sequence>
<feature type="transmembrane region" description="Helical" evidence="1">
    <location>
        <begin position="185"/>
        <end position="209"/>
    </location>
</feature>
<evidence type="ECO:0000256" key="1">
    <source>
        <dbReference type="SAM" id="Phobius"/>
    </source>
</evidence>
<keyword evidence="1" id="KW-0472">Membrane</keyword>
<evidence type="ECO:0000313" key="3">
    <source>
        <dbReference type="Proteomes" id="UP000005104"/>
    </source>
</evidence>
<keyword evidence="1" id="KW-0812">Transmembrane</keyword>
<gene>
    <name evidence="2" type="ORF">DesyoDRAFT_2963</name>
</gene>
<name>H5Y4X4_9FIRM</name>
<keyword evidence="3" id="KW-1185">Reference proteome</keyword>